<reference evidence="4 5" key="1">
    <citation type="journal article" date="2010" name="PLoS ONE">
        <title>Genome erosion in a nitrogen-fixing vertically transmitted endosymbiotic multicellular cyanobacterium.</title>
        <authorList>
            <person name="Ran L."/>
            <person name="Larsson J."/>
            <person name="Vigil-Stenman T."/>
            <person name="Nylander J.A."/>
            <person name="Ininbergs K."/>
            <person name="Zheng W.W."/>
            <person name="Lapidus A."/>
            <person name="Lowry S."/>
            <person name="Haselkorn R."/>
            <person name="Bergman B."/>
        </authorList>
    </citation>
    <scope>NUCLEOTIDE SEQUENCE [LARGE SCALE GENOMIC DNA]</scope>
    <source>
        <strain evidence="4 5">0708</strain>
    </source>
</reference>
<dbReference type="InterPro" id="IPR035919">
    <property type="entry name" value="EAL_sf"/>
</dbReference>
<evidence type="ECO:0000313" key="5">
    <source>
        <dbReference type="Proteomes" id="UP000001511"/>
    </source>
</evidence>
<dbReference type="STRING" id="551115.Aazo_4226"/>
<keyword evidence="5" id="KW-1185">Reference proteome</keyword>
<dbReference type="Gene3D" id="1.10.287.130">
    <property type="match status" value="1"/>
</dbReference>
<dbReference type="SUPFAM" id="SSF141868">
    <property type="entry name" value="EAL domain-like"/>
    <property type="match status" value="1"/>
</dbReference>
<dbReference type="Gene3D" id="3.20.20.450">
    <property type="entry name" value="EAL domain"/>
    <property type="match status" value="1"/>
</dbReference>
<dbReference type="CDD" id="cd00082">
    <property type="entry name" value="HisKA"/>
    <property type="match status" value="1"/>
</dbReference>
<name>D7DW49_NOSA0</name>
<dbReference type="InterPro" id="IPR036097">
    <property type="entry name" value="HisK_dim/P_sf"/>
</dbReference>
<dbReference type="EC" id="2.7.13.3" evidence="2"/>
<dbReference type="SUPFAM" id="SSF47384">
    <property type="entry name" value="Homodimeric domain of signal transducing histidine kinase"/>
    <property type="match status" value="1"/>
</dbReference>
<evidence type="ECO:0000256" key="2">
    <source>
        <dbReference type="ARBA" id="ARBA00012438"/>
    </source>
</evidence>
<organism evidence="4 5">
    <name type="scientific">Nostoc azollae (strain 0708)</name>
    <name type="common">Anabaena azollae (strain 0708)</name>
    <dbReference type="NCBI Taxonomy" id="551115"/>
    <lineage>
        <taxon>Bacteria</taxon>
        <taxon>Bacillati</taxon>
        <taxon>Cyanobacteriota</taxon>
        <taxon>Cyanophyceae</taxon>
        <taxon>Nostocales</taxon>
        <taxon>Nostocaceae</taxon>
        <taxon>Trichormus</taxon>
    </lineage>
</organism>
<evidence type="ECO:0000313" key="4">
    <source>
        <dbReference type="EMBL" id="ADI65620.1"/>
    </source>
</evidence>
<dbReference type="SMART" id="SM00388">
    <property type="entry name" value="HisKA"/>
    <property type="match status" value="1"/>
</dbReference>
<dbReference type="FunFam" id="3.20.20.450:FF:000001">
    <property type="entry name" value="Cyclic di-GMP phosphodiesterase yahA"/>
    <property type="match status" value="1"/>
</dbReference>
<dbReference type="InterPro" id="IPR003661">
    <property type="entry name" value="HisK_dim/P_dom"/>
</dbReference>
<dbReference type="GO" id="GO:0071111">
    <property type="term" value="F:cyclic-guanylate-specific phosphodiesterase activity"/>
    <property type="evidence" value="ECO:0007669"/>
    <property type="project" value="InterPro"/>
</dbReference>
<dbReference type="Proteomes" id="UP000001511">
    <property type="component" value="Chromosome"/>
</dbReference>
<protein>
    <recommendedName>
        <fullName evidence="2">histidine kinase</fullName>
        <ecNumber evidence="2">2.7.13.3</ecNumber>
    </recommendedName>
</protein>
<dbReference type="AlphaFoldDB" id="D7DW49"/>
<dbReference type="KEGG" id="naz:Aazo_4226"/>
<dbReference type="Pfam" id="PF00512">
    <property type="entry name" value="HisKA"/>
    <property type="match status" value="1"/>
</dbReference>
<dbReference type="CDD" id="cd01948">
    <property type="entry name" value="EAL"/>
    <property type="match status" value="1"/>
</dbReference>
<dbReference type="PANTHER" id="PTHR33121">
    <property type="entry name" value="CYCLIC DI-GMP PHOSPHODIESTERASE PDEF"/>
    <property type="match status" value="1"/>
</dbReference>
<dbReference type="Pfam" id="PF00563">
    <property type="entry name" value="EAL"/>
    <property type="match status" value="1"/>
</dbReference>
<proteinExistence type="predicted"/>
<evidence type="ECO:0000256" key="1">
    <source>
        <dbReference type="ARBA" id="ARBA00000085"/>
    </source>
</evidence>
<dbReference type="GO" id="GO:0000155">
    <property type="term" value="F:phosphorelay sensor kinase activity"/>
    <property type="evidence" value="ECO:0007669"/>
    <property type="project" value="InterPro"/>
</dbReference>
<dbReference type="HOGENOM" id="CLU_000445_70_50_3"/>
<dbReference type="SMART" id="SM00052">
    <property type="entry name" value="EAL"/>
    <property type="match status" value="1"/>
</dbReference>
<sequence>MNIIQSIHIPSNHVPLPNLSDQIGGDISHELRTPLTVIQVALDILSSGKLGNLSQQELRMVDIATNNVDRLMRLTNAIEGEPEAQTTFLSREALAQLRLERDLKMALIRNDFTLCYQPIVSLKQYEILGFEVLLRWQHPELGTISPEQFIPLAEKSNLICDIGTWVLQTACHQLRTWQEQFPDNYDNLRISVNVSSRQLANCDLITQVEQILQETGLKSCNLVLEVTESAMMENAVTAKKTLEKLQSLGVLVYIDDFGTGYSSLSRLCELPLNVLKIDRSFVQKLNSPSGNQVVQAITNLAHTLGLEVIAEGVETVEQFLKLQLLGCNQGQGYFFAKPLENNAVTKLLIMNKY</sequence>
<dbReference type="eggNOG" id="COG2200">
    <property type="taxonomic scope" value="Bacteria"/>
</dbReference>
<dbReference type="InterPro" id="IPR001633">
    <property type="entry name" value="EAL_dom"/>
</dbReference>
<dbReference type="PROSITE" id="PS50883">
    <property type="entry name" value="EAL"/>
    <property type="match status" value="1"/>
</dbReference>
<feature type="domain" description="EAL" evidence="3">
    <location>
        <begin position="96"/>
        <end position="352"/>
    </location>
</feature>
<dbReference type="PANTHER" id="PTHR33121:SF70">
    <property type="entry name" value="SIGNALING PROTEIN YKOW"/>
    <property type="match status" value="1"/>
</dbReference>
<dbReference type="InterPro" id="IPR050706">
    <property type="entry name" value="Cyclic-di-GMP_PDE-like"/>
</dbReference>
<dbReference type="EMBL" id="CP002059">
    <property type="protein sequence ID" value="ADI65620.1"/>
    <property type="molecule type" value="Genomic_DNA"/>
</dbReference>
<dbReference type="OrthoDB" id="543801at2"/>
<dbReference type="RefSeq" id="WP_013192631.1">
    <property type="nucleotide sequence ID" value="NC_014248.1"/>
</dbReference>
<comment type="catalytic activity">
    <reaction evidence="1">
        <text>ATP + protein L-histidine = ADP + protein N-phospho-L-histidine.</text>
        <dbReference type="EC" id="2.7.13.3"/>
    </reaction>
</comment>
<gene>
    <name evidence="4" type="ordered locus">Aazo_4226</name>
</gene>
<evidence type="ECO:0000259" key="3">
    <source>
        <dbReference type="PROSITE" id="PS50883"/>
    </source>
</evidence>
<accession>D7DW49</accession>